<evidence type="ECO:0000256" key="1">
    <source>
        <dbReference type="SAM" id="MobiDB-lite"/>
    </source>
</evidence>
<dbReference type="Proteomes" id="UP001362999">
    <property type="component" value="Unassembled WGS sequence"/>
</dbReference>
<dbReference type="EMBL" id="JAWWNJ010000165">
    <property type="protein sequence ID" value="KAK6977803.1"/>
    <property type="molecule type" value="Genomic_DNA"/>
</dbReference>
<accession>A0AAV9ZD88</accession>
<feature type="region of interest" description="Disordered" evidence="1">
    <location>
        <begin position="68"/>
        <end position="114"/>
    </location>
</feature>
<name>A0AAV9ZD88_9AGAR</name>
<gene>
    <name evidence="2" type="ORF">R3P38DRAFT_3236640</name>
</gene>
<sequence length="114" mass="12655">MQPEAHFSFIISIGTDIEISSLSVKEIRDITVSYITLPRELGQRKAQILQHIRNNGPEELLQALKTAAEQKEAQKGTVSGQKRKRSGDTQSSRRVARKTDSDVVTLLDKVSPPS</sequence>
<organism evidence="2 3">
    <name type="scientific">Favolaschia claudopus</name>
    <dbReference type="NCBI Taxonomy" id="2862362"/>
    <lineage>
        <taxon>Eukaryota</taxon>
        <taxon>Fungi</taxon>
        <taxon>Dikarya</taxon>
        <taxon>Basidiomycota</taxon>
        <taxon>Agaricomycotina</taxon>
        <taxon>Agaricomycetes</taxon>
        <taxon>Agaricomycetidae</taxon>
        <taxon>Agaricales</taxon>
        <taxon>Marasmiineae</taxon>
        <taxon>Mycenaceae</taxon>
        <taxon>Favolaschia</taxon>
    </lineage>
</organism>
<evidence type="ECO:0000313" key="2">
    <source>
        <dbReference type="EMBL" id="KAK6977803.1"/>
    </source>
</evidence>
<protein>
    <submittedName>
        <fullName evidence="2">Uncharacterized protein</fullName>
    </submittedName>
</protein>
<dbReference type="AlphaFoldDB" id="A0AAV9ZD88"/>
<reference evidence="2 3" key="1">
    <citation type="journal article" date="2024" name="J Genomics">
        <title>Draft genome sequencing and assembly of Favolaschia claudopus CIRM-BRFM 2984 isolated from oak limbs.</title>
        <authorList>
            <person name="Navarro D."/>
            <person name="Drula E."/>
            <person name="Chaduli D."/>
            <person name="Cazenave R."/>
            <person name="Ahrendt S."/>
            <person name="Wang J."/>
            <person name="Lipzen A."/>
            <person name="Daum C."/>
            <person name="Barry K."/>
            <person name="Grigoriev I.V."/>
            <person name="Favel A."/>
            <person name="Rosso M.N."/>
            <person name="Martin F."/>
        </authorList>
    </citation>
    <scope>NUCLEOTIDE SEQUENCE [LARGE SCALE GENOMIC DNA]</scope>
    <source>
        <strain evidence="2 3">CIRM-BRFM 2984</strain>
    </source>
</reference>
<comment type="caution">
    <text evidence="2">The sequence shown here is derived from an EMBL/GenBank/DDBJ whole genome shotgun (WGS) entry which is preliminary data.</text>
</comment>
<evidence type="ECO:0000313" key="3">
    <source>
        <dbReference type="Proteomes" id="UP001362999"/>
    </source>
</evidence>
<keyword evidence="3" id="KW-1185">Reference proteome</keyword>
<proteinExistence type="predicted"/>